<feature type="domain" description="NIF system FeS cluster assembly NifU C-terminal" evidence="3">
    <location>
        <begin position="254"/>
        <end position="319"/>
    </location>
</feature>
<comment type="similarity">
    <text evidence="1">Belongs to the NifU family.</text>
</comment>
<dbReference type="GO" id="GO:0051536">
    <property type="term" value="F:iron-sulfur cluster binding"/>
    <property type="evidence" value="ECO:0007669"/>
    <property type="project" value="InterPro"/>
</dbReference>
<evidence type="ECO:0000256" key="2">
    <source>
        <dbReference type="SAM" id="SignalP"/>
    </source>
</evidence>
<evidence type="ECO:0000313" key="4">
    <source>
        <dbReference type="EMBL" id="CAE0639176.1"/>
    </source>
</evidence>
<dbReference type="EMBL" id="HBIU01039498">
    <property type="protein sequence ID" value="CAE0639176.1"/>
    <property type="molecule type" value="Transcribed_RNA"/>
</dbReference>
<dbReference type="InterPro" id="IPR034904">
    <property type="entry name" value="FSCA_dom_sf"/>
</dbReference>
<protein>
    <recommendedName>
        <fullName evidence="3">NIF system FeS cluster assembly NifU C-terminal domain-containing protein</fullName>
    </recommendedName>
</protein>
<dbReference type="AlphaFoldDB" id="A0A6S9FDF6"/>
<evidence type="ECO:0000259" key="3">
    <source>
        <dbReference type="Pfam" id="PF01106"/>
    </source>
</evidence>
<feature type="signal peptide" evidence="2">
    <location>
        <begin position="1"/>
        <end position="26"/>
    </location>
</feature>
<name>A0A6S9FDF6_HETAK</name>
<gene>
    <name evidence="4" type="ORF">HAKA00212_LOCUS17990</name>
</gene>
<accession>A0A6S9FDF6</accession>
<keyword evidence="2" id="KW-0732">Signal</keyword>
<dbReference type="FunFam" id="3.30.300.130:FF:000003">
    <property type="entry name" value="NifU-like protein 3, chloroplastic"/>
    <property type="match status" value="1"/>
</dbReference>
<dbReference type="PANTHER" id="PTHR11178:SF15">
    <property type="entry name" value="NIFU-LIKE PROTEIN 1, CHLOROPLASTIC"/>
    <property type="match status" value="1"/>
</dbReference>
<dbReference type="Gene3D" id="3.30.300.130">
    <property type="entry name" value="Fe-S cluster assembly (FSCA)"/>
    <property type="match status" value="2"/>
</dbReference>
<feature type="chain" id="PRO_5030159552" description="NIF system FeS cluster assembly NifU C-terminal domain-containing protein" evidence="2">
    <location>
        <begin position="27"/>
        <end position="398"/>
    </location>
</feature>
<dbReference type="GO" id="GO:0005506">
    <property type="term" value="F:iron ion binding"/>
    <property type="evidence" value="ECO:0007669"/>
    <property type="project" value="InterPro"/>
</dbReference>
<dbReference type="InterPro" id="IPR001075">
    <property type="entry name" value="NIF_FeS_clus_asmbl_NifU_C"/>
</dbReference>
<dbReference type="Pfam" id="PF01106">
    <property type="entry name" value="NifU"/>
    <property type="match status" value="1"/>
</dbReference>
<organism evidence="4">
    <name type="scientific">Heterosigma akashiwo</name>
    <name type="common">Chromophytic alga</name>
    <name type="synonym">Heterosigma carterae</name>
    <dbReference type="NCBI Taxonomy" id="2829"/>
    <lineage>
        <taxon>Eukaryota</taxon>
        <taxon>Sar</taxon>
        <taxon>Stramenopiles</taxon>
        <taxon>Ochrophyta</taxon>
        <taxon>Raphidophyceae</taxon>
        <taxon>Chattonellales</taxon>
        <taxon>Chattonellaceae</taxon>
        <taxon>Heterosigma</taxon>
    </lineage>
</organism>
<evidence type="ECO:0000256" key="1">
    <source>
        <dbReference type="ARBA" id="ARBA00006420"/>
    </source>
</evidence>
<sequence length="398" mass="43272">MVWMMRFSSLTSILLVASWHICLVGCFTLPPSSRYGVILRKANEFRIRTIPSDDVVETMASQADNNIAADQGSSSGEVKDNMPEYDEDIMPVAQMIEECEGKKVAAVYGVLDIAGQVKFVGLTKNLAASLQTHQDQLEQRLVHTACATTFRTPNKEEMEFVRKSWIKELGYTPVGNTKLGRAQWAPPPGGATTAAAAAAVAVAAGEQQEDPASEAVIDASPFAEDNTEQKEESFVPPEVKQSECKNLDLTPENVDKVLEEVRPYLISDGGNIKVVGVDTDRRAIQVALQGACGSCPSSTVTMQMGVERVLRENFAGLQPVEVVEDPDLSTENKELTVELVDGILDQIRPAIRAMGGSLAVASARDGRVELDYQGPDKIRFGVELTLKDNELINEVVFL</sequence>
<dbReference type="SUPFAM" id="SSF117916">
    <property type="entry name" value="Fe-S cluster assembly (FSCA) domain-like"/>
    <property type="match status" value="1"/>
</dbReference>
<dbReference type="GO" id="GO:0016226">
    <property type="term" value="P:iron-sulfur cluster assembly"/>
    <property type="evidence" value="ECO:0007669"/>
    <property type="project" value="InterPro"/>
</dbReference>
<dbReference type="GO" id="GO:0009536">
    <property type="term" value="C:plastid"/>
    <property type="evidence" value="ECO:0007669"/>
    <property type="project" value="UniProtKB-ARBA"/>
</dbReference>
<dbReference type="GO" id="GO:0005739">
    <property type="term" value="C:mitochondrion"/>
    <property type="evidence" value="ECO:0007669"/>
    <property type="project" value="TreeGrafter"/>
</dbReference>
<proteinExistence type="inferred from homology"/>
<reference evidence="4" key="1">
    <citation type="submission" date="2021-01" db="EMBL/GenBank/DDBJ databases">
        <authorList>
            <person name="Corre E."/>
            <person name="Pelletier E."/>
            <person name="Niang G."/>
            <person name="Scheremetjew M."/>
            <person name="Finn R."/>
            <person name="Kale V."/>
            <person name="Holt S."/>
            <person name="Cochrane G."/>
            <person name="Meng A."/>
            <person name="Brown T."/>
            <person name="Cohen L."/>
        </authorList>
    </citation>
    <scope>NUCLEOTIDE SEQUENCE</scope>
    <source>
        <strain evidence="4">CCMP3107</strain>
    </source>
</reference>
<dbReference type="GO" id="GO:0005198">
    <property type="term" value="F:structural molecule activity"/>
    <property type="evidence" value="ECO:0007669"/>
    <property type="project" value="UniProtKB-ARBA"/>
</dbReference>
<dbReference type="PANTHER" id="PTHR11178">
    <property type="entry name" value="IRON-SULFUR CLUSTER SCAFFOLD PROTEIN NFU-RELATED"/>
    <property type="match status" value="1"/>
</dbReference>